<reference evidence="1" key="1">
    <citation type="submission" date="2021-02" db="EMBL/GenBank/DDBJ databases">
        <authorList>
            <person name="Dougan E. K."/>
            <person name="Rhodes N."/>
            <person name="Thang M."/>
            <person name="Chan C."/>
        </authorList>
    </citation>
    <scope>NUCLEOTIDE SEQUENCE</scope>
</reference>
<organism evidence="1 2">
    <name type="scientific">Symbiodinium pilosum</name>
    <name type="common">Dinoflagellate</name>
    <dbReference type="NCBI Taxonomy" id="2952"/>
    <lineage>
        <taxon>Eukaryota</taxon>
        <taxon>Sar</taxon>
        <taxon>Alveolata</taxon>
        <taxon>Dinophyceae</taxon>
        <taxon>Suessiales</taxon>
        <taxon>Symbiodiniaceae</taxon>
        <taxon>Symbiodinium</taxon>
    </lineage>
</organism>
<evidence type="ECO:0000313" key="1">
    <source>
        <dbReference type="EMBL" id="CAE7551426.1"/>
    </source>
</evidence>
<comment type="caution">
    <text evidence="1">The sequence shown here is derived from an EMBL/GenBank/DDBJ whole genome shotgun (WGS) entry which is preliminary data.</text>
</comment>
<feature type="non-terminal residue" evidence="1">
    <location>
        <position position="82"/>
    </location>
</feature>
<dbReference type="Proteomes" id="UP000649617">
    <property type="component" value="Unassembled WGS sequence"/>
</dbReference>
<gene>
    <name evidence="1" type="ORF">SPIL2461_LOCUS14652</name>
</gene>
<dbReference type="EMBL" id="CAJNIZ010034269">
    <property type="protein sequence ID" value="CAE7551426.1"/>
    <property type="molecule type" value="Genomic_DNA"/>
</dbReference>
<keyword evidence="2" id="KW-1185">Reference proteome</keyword>
<feature type="non-terminal residue" evidence="1">
    <location>
        <position position="1"/>
    </location>
</feature>
<protein>
    <submittedName>
        <fullName evidence="1">Uncharacterized protein</fullName>
    </submittedName>
</protein>
<name>A0A812U4Q0_SYMPI</name>
<accession>A0A812U4Q0</accession>
<proteinExistence type="predicted"/>
<dbReference type="OrthoDB" id="423457at2759"/>
<dbReference type="AlphaFoldDB" id="A0A812U4Q0"/>
<evidence type="ECO:0000313" key="2">
    <source>
        <dbReference type="Proteomes" id="UP000649617"/>
    </source>
</evidence>
<sequence length="82" mass="9592">AERRAEQHFQKMIFLVTDSVLGAKVLISAHTTTDDVCIRVEGNRQQIEDMIKERMRQHKLTAAHYKHHQYRRSVPDEPPLGK</sequence>